<evidence type="ECO:0000256" key="6">
    <source>
        <dbReference type="SAM" id="MobiDB-lite"/>
    </source>
</evidence>
<dbReference type="InterPro" id="IPR036163">
    <property type="entry name" value="HMA_dom_sf"/>
</dbReference>
<dbReference type="SUPFAM" id="SSF55008">
    <property type="entry name" value="HMA, heavy metal-associated domain"/>
    <property type="match status" value="1"/>
</dbReference>
<accession>A0AAQ3UD10</accession>
<feature type="region of interest" description="Disordered" evidence="6">
    <location>
        <begin position="63"/>
        <end position="107"/>
    </location>
</feature>
<dbReference type="GO" id="GO:0046872">
    <property type="term" value="F:metal ion binding"/>
    <property type="evidence" value="ECO:0007669"/>
    <property type="project" value="UniProtKB-KW"/>
</dbReference>
<name>A0AAQ3UD10_PASNO</name>
<feature type="region of interest" description="Disordered" evidence="6">
    <location>
        <begin position="251"/>
        <end position="354"/>
    </location>
</feature>
<evidence type="ECO:0000256" key="5">
    <source>
        <dbReference type="ARBA" id="ARBA00024045"/>
    </source>
</evidence>
<keyword evidence="2" id="KW-0479">Metal-binding</keyword>
<feature type="compositionally biased region" description="Basic and acidic residues" evidence="6">
    <location>
        <begin position="471"/>
        <end position="495"/>
    </location>
</feature>
<dbReference type="AlphaFoldDB" id="A0AAQ3UD10"/>
<feature type="compositionally biased region" description="Basic and acidic residues" evidence="6">
    <location>
        <begin position="505"/>
        <end position="514"/>
    </location>
</feature>
<sequence length="627" mass="68375">MSKVTVLKVDTSCAKCKRKVLQAVSGLQGVDKIEVDSEKGTMTVTGTVDPVDVIVHTRKAGRRASVLTIGPPPKPAEEKKPAEKKSTADAEKKSTADAEKKTTQPPATVFVQHVPSWPSCPRYYERVVYEQDPPPCSIMCRLRSNSSRIVSSSLLALVLVEVRADEEVDEVGRGEHGHGVVEVVDPPGVDVVGDPAARGPAAPLRPGVHDADHERGQVAADALLAVEGRVGERAHLVRELRVVELRLPHHAERARHAQHGELRRQEEHGQRGRAVVGGQRGAPPPALHDGRDHERQRADHQPRALPLEQGDAAPGLGDPPRGARDEQVVDGHEQRHGEVEHGEDGHRRDGEVPSHVGVHGIRLDERVVEHLRHHGEPQRGGDPHGDDLDQALGLLHLLHAAQVPRPRWGAVGAYLVGVGHDGRLEAELQREGQPLVRARCGRRRRRVVVVEALLLPPRVVGVRQPEPPLAARRDGHPRDAGEDAALGRHVDVERGAEEEDDEGDGHDGRGDGEAEAPAHLRLDVHHDGERQEHGQHGAGVVPVVEAREAGLVALVPLVELVRAEGQAGRVGAAREHHEQRHADVEHGALQRRRGDARVGQPVRRAARRRFELVHGCRQSDDHHSLQY</sequence>
<keyword evidence="9" id="KW-1185">Reference proteome</keyword>
<feature type="domain" description="HMA" evidence="7">
    <location>
        <begin position="2"/>
        <end position="65"/>
    </location>
</feature>
<evidence type="ECO:0000256" key="2">
    <source>
        <dbReference type="ARBA" id="ARBA00022723"/>
    </source>
</evidence>
<evidence type="ECO:0000259" key="7">
    <source>
        <dbReference type="PROSITE" id="PS50846"/>
    </source>
</evidence>
<gene>
    <name evidence="8" type="ORF">U9M48_034165</name>
</gene>
<feature type="non-terminal residue" evidence="8">
    <location>
        <position position="1"/>
    </location>
</feature>
<keyword evidence="1" id="KW-0488">Methylation</keyword>
<evidence type="ECO:0000313" key="9">
    <source>
        <dbReference type="Proteomes" id="UP001341281"/>
    </source>
</evidence>
<feature type="compositionally biased region" description="Basic and acidic residues" evidence="6">
    <location>
        <begin position="75"/>
        <end position="102"/>
    </location>
</feature>
<keyword evidence="3" id="KW-0449">Lipoprotein</keyword>
<dbReference type="CDD" id="cd00371">
    <property type="entry name" value="HMA"/>
    <property type="match status" value="1"/>
</dbReference>
<protein>
    <recommendedName>
        <fullName evidence="7">HMA domain-containing protein</fullName>
    </recommendedName>
</protein>
<reference evidence="8 9" key="1">
    <citation type="submission" date="2024-02" db="EMBL/GenBank/DDBJ databases">
        <title>High-quality chromosome-scale genome assembly of Pensacola bahiagrass (Paspalum notatum Flugge var. saurae).</title>
        <authorList>
            <person name="Vega J.M."/>
            <person name="Podio M."/>
            <person name="Orjuela J."/>
            <person name="Siena L.A."/>
            <person name="Pessino S.C."/>
            <person name="Combes M.C."/>
            <person name="Mariac C."/>
            <person name="Albertini E."/>
            <person name="Pupilli F."/>
            <person name="Ortiz J.P.A."/>
            <person name="Leblanc O."/>
        </authorList>
    </citation>
    <scope>NUCLEOTIDE SEQUENCE [LARGE SCALE GENOMIC DNA]</scope>
    <source>
        <strain evidence="8">R1</strain>
        <tissue evidence="8">Leaf</tissue>
    </source>
</reference>
<feature type="region of interest" description="Disordered" evidence="6">
    <location>
        <begin position="575"/>
        <end position="601"/>
    </location>
</feature>
<dbReference type="Proteomes" id="UP001341281">
    <property type="component" value="Chromosome 07"/>
</dbReference>
<dbReference type="PANTHER" id="PTHR45811">
    <property type="entry name" value="COPPER TRANSPORT PROTEIN FAMILY-RELATED"/>
    <property type="match status" value="1"/>
</dbReference>
<dbReference type="InterPro" id="IPR051863">
    <property type="entry name" value="HIPP"/>
</dbReference>
<dbReference type="InterPro" id="IPR006121">
    <property type="entry name" value="HMA_dom"/>
</dbReference>
<feature type="compositionally biased region" description="Basic and acidic residues" evidence="6">
    <location>
        <begin position="321"/>
        <end position="352"/>
    </location>
</feature>
<evidence type="ECO:0000313" key="8">
    <source>
        <dbReference type="EMBL" id="WVZ87542.1"/>
    </source>
</evidence>
<dbReference type="Gene3D" id="3.30.70.100">
    <property type="match status" value="1"/>
</dbReference>
<feature type="region of interest" description="Disordered" evidence="6">
    <location>
        <begin position="465"/>
        <end position="514"/>
    </location>
</feature>
<evidence type="ECO:0000256" key="1">
    <source>
        <dbReference type="ARBA" id="ARBA00022481"/>
    </source>
</evidence>
<proteinExistence type="inferred from homology"/>
<dbReference type="EMBL" id="CP144751">
    <property type="protein sequence ID" value="WVZ87542.1"/>
    <property type="molecule type" value="Genomic_DNA"/>
</dbReference>
<organism evidence="8 9">
    <name type="scientific">Paspalum notatum var. saurae</name>
    <dbReference type="NCBI Taxonomy" id="547442"/>
    <lineage>
        <taxon>Eukaryota</taxon>
        <taxon>Viridiplantae</taxon>
        <taxon>Streptophyta</taxon>
        <taxon>Embryophyta</taxon>
        <taxon>Tracheophyta</taxon>
        <taxon>Spermatophyta</taxon>
        <taxon>Magnoliopsida</taxon>
        <taxon>Liliopsida</taxon>
        <taxon>Poales</taxon>
        <taxon>Poaceae</taxon>
        <taxon>PACMAD clade</taxon>
        <taxon>Panicoideae</taxon>
        <taxon>Andropogonodae</taxon>
        <taxon>Paspaleae</taxon>
        <taxon>Paspalinae</taxon>
        <taxon>Paspalum</taxon>
    </lineage>
</organism>
<dbReference type="PANTHER" id="PTHR45811:SF13">
    <property type="entry name" value="OS04G0661100 PROTEIN"/>
    <property type="match status" value="1"/>
</dbReference>
<feature type="compositionally biased region" description="Basic and acidic residues" evidence="6">
    <location>
        <begin position="288"/>
        <end position="302"/>
    </location>
</feature>
<dbReference type="PROSITE" id="PS50846">
    <property type="entry name" value="HMA_2"/>
    <property type="match status" value="1"/>
</dbReference>
<comment type="similarity">
    <text evidence="5">Belongs to the HIPP family.</text>
</comment>
<keyword evidence="4" id="KW-0636">Prenylation</keyword>
<evidence type="ECO:0000256" key="4">
    <source>
        <dbReference type="ARBA" id="ARBA00023289"/>
    </source>
</evidence>
<dbReference type="Pfam" id="PF00403">
    <property type="entry name" value="HMA"/>
    <property type="match status" value="1"/>
</dbReference>
<evidence type="ECO:0000256" key="3">
    <source>
        <dbReference type="ARBA" id="ARBA00023288"/>
    </source>
</evidence>
<feature type="compositionally biased region" description="Basic and acidic residues" evidence="6">
    <location>
        <begin position="575"/>
        <end position="596"/>
    </location>
</feature>
<feature type="compositionally biased region" description="Basic and acidic residues" evidence="6">
    <location>
        <begin position="251"/>
        <end position="270"/>
    </location>
</feature>